<feature type="domain" description="Oxidoreductase molybdopterin-binding" evidence="1">
    <location>
        <begin position="90"/>
        <end position="223"/>
    </location>
</feature>
<comment type="caution">
    <text evidence="2">The sequence shown here is derived from an EMBL/GenBank/DDBJ whole genome shotgun (WGS) entry which is preliminary data.</text>
</comment>
<dbReference type="InterPro" id="IPR000572">
    <property type="entry name" value="OxRdtase_Mopterin-bd_dom"/>
</dbReference>
<protein>
    <submittedName>
        <fullName evidence="2">Molybdopterin-dependent oxidoreductase</fullName>
    </submittedName>
</protein>
<dbReference type="RefSeq" id="WP_238209033.1">
    <property type="nucleotide sequence ID" value="NZ_JBHTND010000025.1"/>
</dbReference>
<keyword evidence="3" id="KW-1185">Reference proteome</keyword>
<dbReference type="PANTHER" id="PTHR43032">
    <property type="entry name" value="PROTEIN-METHIONINE-SULFOXIDE REDUCTASE"/>
    <property type="match status" value="1"/>
</dbReference>
<dbReference type="Gene3D" id="3.90.420.10">
    <property type="entry name" value="Oxidoreductase, molybdopterin-binding domain"/>
    <property type="match status" value="1"/>
</dbReference>
<dbReference type="Pfam" id="PF00174">
    <property type="entry name" value="Oxidored_molyb"/>
    <property type="match status" value="1"/>
</dbReference>
<organism evidence="2 3">
    <name type="scientific">Methylobacterium marchantiae</name>
    <dbReference type="NCBI Taxonomy" id="600331"/>
    <lineage>
        <taxon>Bacteria</taxon>
        <taxon>Pseudomonadati</taxon>
        <taxon>Pseudomonadota</taxon>
        <taxon>Alphaproteobacteria</taxon>
        <taxon>Hyphomicrobiales</taxon>
        <taxon>Methylobacteriaceae</taxon>
        <taxon>Methylobacterium</taxon>
    </lineage>
</organism>
<dbReference type="PANTHER" id="PTHR43032:SF2">
    <property type="entry name" value="BLL0505 PROTEIN"/>
    <property type="match status" value="1"/>
</dbReference>
<dbReference type="PROSITE" id="PS51318">
    <property type="entry name" value="TAT"/>
    <property type="match status" value="1"/>
</dbReference>
<sequence>MTELSRRRLLTGSAGLVGAGLLGGCEAPSLSRLATPYDWSNGLTFAVQRWLLRNQPLVREFGPEAISSVFPTINTTDPDDPGYRTSKAVAFADWKLPVTGLVERPDAFSLADLKAMPARTQITLHSCEQGWSAIAGWTGVPLAHLLAKVGLKPEARFIVMRSVDGWWDSYDLFDALHPQTILAYGMNGQDLPIAHGAPLRLRVERQLGYKSLKYLTRIEAVDRVDGLGKGRGSMVAELGFPWYAGI</sequence>
<dbReference type="Proteomes" id="UP001597176">
    <property type="component" value="Unassembled WGS sequence"/>
</dbReference>
<dbReference type="InterPro" id="IPR036374">
    <property type="entry name" value="OxRdtase_Mopterin-bd_sf"/>
</dbReference>
<dbReference type="EMBL" id="JBHTND010000025">
    <property type="protein sequence ID" value="MFD1303189.1"/>
    <property type="molecule type" value="Genomic_DNA"/>
</dbReference>
<name>A0ABW3X3L3_9HYPH</name>
<evidence type="ECO:0000259" key="1">
    <source>
        <dbReference type="Pfam" id="PF00174"/>
    </source>
</evidence>
<reference evidence="3" key="1">
    <citation type="journal article" date="2019" name="Int. J. Syst. Evol. Microbiol.">
        <title>The Global Catalogue of Microorganisms (GCM) 10K type strain sequencing project: providing services to taxonomists for standard genome sequencing and annotation.</title>
        <authorList>
            <consortium name="The Broad Institute Genomics Platform"/>
            <consortium name="The Broad Institute Genome Sequencing Center for Infectious Disease"/>
            <person name="Wu L."/>
            <person name="Ma J."/>
        </authorList>
    </citation>
    <scope>NUCLEOTIDE SEQUENCE [LARGE SCALE GENOMIC DNA]</scope>
    <source>
        <strain evidence="3">CCUG 56108</strain>
    </source>
</reference>
<evidence type="ECO:0000313" key="2">
    <source>
        <dbReference type="EMBL" id="MFD1303189.1"/>
    </source>
</evidence>
<proteinExistence type="predicted"/>
<dbReference type="InterPro" id="IPR006311">
    <property type="entry name" value="TAT_signal"/>
</dbReference>
<dbReference type="PROSITE" id="PS51257">
    <property type="entry name" value="PROKAR_LIPOPROTEIN"/>
    <property type="match status" value="1"/>
</dbReference>
<gene>
    <name evidence="2" type="ORF">ACFQ4G_16575</name>
</gene>
<accession>A0ABW3X3L3</accession>
<evidence type="ECO:0000313" key="3">
    <source>
        <dbReference type="Proteomes" id="UP001597176"/>
    </source>
</evidence>
<dbReference type="SUPFAM" id="SSF56524">
    <property type="entry name" value="Oxidoreductase molybdopterin-binding domain"/>
    <property type="match status" value="1"/>
</dbReference>